<protein>
    <submittedName>
        <fullName evidence="1">DUF2267 domain-containing protein</fullName>
    </submittedName>
</protein>
<dbReference type="RefSeq" id="WP_195132772.1">
    <property type="nucleotide sequence ID" value="NZ_JADLQX010000028.1"/>
</dbReference>
<sequence>MSPKSDPLAASVYNAHEWLNAVAERIGTEDPDFVHRVVRAWLHGVRDRIGVVGSAHLTAQLPEILRGIYYEGWVPSHTPVGHRVAPFLDQFANEAGVTRDDVPRLAGAVTDTLTDRFSPGQLDGVFAVLPERLRAVLHGETGGETADRIAVAETVTDRIDELEHRLLLLGDAIAVLTRGLEQLPIGDTGDDRRTTAAQQAHRILMAEHLTTTSSEQPQ</sequence>
<accession>A0ABS0CYI7</accession>
<dbReference type="Pfam" id="PF10025">
    <property type="entry name" value="DUF2267"/>
    <property type="match status" value="1"/>
</dbReference>
<dbReference type="InterPro" id="IPR018727">
    <property type="entry name" value="DUF2267"/>
</dbReference>
<proteinExistence type="predicted"/>
<name>A0ABS0CYI7_9NOCA</name>
<keyword evidence="2" id="KW-1185">Reference proteome</keyword>
<organism evidence="1 2">
    <name type="scientific">Nocardia amamiensis</name>
    <dbReference type="NCBI Taxonomy" id="404578"/>
    <lineage>
        <taxon>Bacteria</taxon>
        <taxon>Bacillati</taxon>
        <taxon>Actinomycetota</taxon>
        <taxon>Actinomycetes</taxon>
        <taxon>Mycobacteriales</taxon>
        <taxon>Nocardiaceae</taxon>
        <taxon>Nocardia</taxon>
    </lineage>
</organism>
<evidence type="ECO:0000313" key="1">
    <source>
        <dbReference type="EMBL" id="MBF6301560.1"/>
    </source>
</evidence>
<dbReference type="InterPro" id="IPR038282">
    <property type="entry name" value="DUF2267_sf"/>
</dbReference>
<evidence type="ECO:0000313" key="2">
    <source>
        <dbReference type="Proteomes" id="UP000702209"/>
    </source>
</evidence>
<dbReference type="EMBL" id="JADLQX010000028">
    <property type="protein sequence ID" value="MBF6301560.1"/>
    <property type="molecule type" value="Genomic_DNA"/>
</dbReference>
<dbReference type="Proteomes" id="UP000702209">
    <property type="component" value="Unassembled WGS sequence"/>
</dbReference>
<reference evidence="1 2" key="1">
    <citation type="submission" date="2020-10" db="EMBL/GenBank/DDBJ databases">
        <title>Identification of Nocardia species via Next-generation sequencing and recognition of intraspecies genetic diversity.</title>
        <authorList>
            <person name="Li P."/>
            <person name="Li P."/>
            <person name="Lu B."/>
        </authorList>
    </citation>
    <scope>NUCLEOTIDE SEQUENCE [LARGE SCALE GENOMIC DNA]</scope>
    <source>
        <strain evidence="1 2">BJ06-0157</strain>
    </source>
</reference>
<comment type="caution">
    <text evidence="1">The sequence shown here is derived from an EMBL/GenBank/DDBJ whole genome shotgun (WGS) entry which is preliminary data.</text>
</comment>
<dbReference type="Gene3D" id="1.10.490.110">
    <property type="entry name" value="Uncharacterized conserved protein DUF2267"/>
    <property type="match status" value="1"/>
</dbReference>
<gene>
    <name evidence="1" type="ORF">IU459_29070</name>
</gene>